<evidence type="ECO:0000313" key="1">
    <source>
        <dbReference type="EMBL" id="TDD61606.1"/>
    </source>
</evidence>
<organism evidence="1 2">
    <name type="scientific">Kribbella antibiotica</name>
    <dbReference type="NCBI Taxonomy" id="190195"/>
    <lineage>
        <taxon>Bacteria</taxon>
        <taxon>Bacillati</taxon>
        <taxon>Actinomycetota</taxon>
        <taxon>Actinomycetes</taxon>
        <taxon>Propionibacteriales</taxon>
        <taxon>Kribbellaceae</taxon>
        <taxon>Kribbella</taxon>
    </lineage>
</organism>
<dbReference type="PANTHER" id="PTHR33973:SF4">
    <property type="entry name" value="OS07G0153300 PROTEIN"/>
    <property type="match status" value="1"/>
</dbReference>
<sequence length="242" mass="27438">MVNGLSLPAIVPGWVAHTRQLPRRHRFRYRTYQWLVDIDDLPAFRPLASFRPADHLNGGERSLRENLTSFIAGQNEVLEPDDQVLMLANARSFGYVFDPLSVFWCFAPDGSLRWVVLEVHNTYGERHSYLAHPTADGRFTVEKAFYVSPFFTVDGTYEVVLDLTPDRVAVAINLHQQGARAFSAAFTGRPRAATRRTRLAVAARTPFVTYQVSLLIRLHGIALWLRRLPVVHRPPHTPLQGA</sequence>
<evidence type="ECO:0000313" key="2">
    <source>
        <dbReference type="Proteomes" id="UP000295124"/>
    </source>
</evidence>
<dbReference type="EMBL" id="SMKX01000013">
    <property type="protein sequence ID" value="TDD61606.1"/>
    <property type="molecule type" value="Genomic_DNA"/>
</dbReference>
<dbReference type="AlphaFoldDB" id="A0A4R4ZTG4"/>
<dbReference type="Proteomes" id="UP000295124">
    <property type="component" value="Unassembled WGS sequence"/>
</dbReference>
<comment type="caution">
    <text evidence="1">The sequence shown here is derived from an EMBL/GenBank/DDBJ whole genome shotgun (WGS) entry which is preliminary data.</text>
</comment>
<reference evidence="1 2" key="1">
    <citation type="submission" date="2019-03" db="EMBL/GenBank/DDBJ databases">
        <title>Draft genome sequences of novel Actinobacteria.</title>
        <authorList>
            <person name="Sahin N."/>
            <person name="Ay H."/>
            <person name="Saygin H."/>
        </authorList>
    </citation>
    <scope>NUCLEOTIDE SEQUENCE [LARGE SCALE GENOMIC DNA]</scope>
    <source>
        <strain evidence="1 2">JCM 13523</strain>
    </source>
</reference>
<dbReference type="OrthoDB" id="9778801at2"/>
<keyword evidence="2" id="KW-1185">Reference proteome</keyword>
<protein>
    <submittedName>
        <fullName evidence="1">DUF1365 domain-containing protein</fullName>
    </submittedName>
</protein>
<name>A0A4R4ZTG4_9ACTN</name>
<accession>A0A4R4ZTG4</accession>
<gene>
    <name evidence="1" type="ORF">E1263_06875</name>
</gene>
<proteinExistence type="predicted"/>
<dbReference type="Pfam" id="PF07103">
    <property type="entry name" value="DUF1365"/>
    <property type="match status" value="1"/>
</dbReference>
<dbReference type="InterPro" id="IPR010775">
    <property type="entry name" value="DUF1365"/>
</dbReference>
<dbReference type="PANTHER" id="PTHR33973">
    <property type="entry name" value="OS07G0153300 PROTEIN"/>
    <property type="match status" value="1"/>
</dbReference>